<dbReference type="EMBL" id="JARKIB010000121">
    <property type="protein sequence ID" value="KAJ7736479.1"/>
    <property type="molecule type" value="Genomic_DNA"/>
</dbReference>
<evidence type="ECO:0000313" key="1">
    <source>
        <dbReference type="EMBL" id="KAJ7736479.1"/>
    </source>
</evidence>
<reference evidence="1" key="1">
    <citation type="submission" date="2023-03" db="EMBL/GenBank/DDBJ databases">
        <title>Massive genome expansion in bonnet fungi (Mycena s.s.) driven by repeated elements and novel gene families across ecological guilds.</title>
        <authorList>
            <consortium name="Lawrence Berkeley National Laboratory"/>
            <person name="Harder C.B."/>
            <person name="Miyauchi S."/>
            <person name="Viragh M."/>
            <person name="Kuo A."/>
            <person name="Thoen E."/>
            <person name="Andreopoulos B."/>
            <person name="Lu D."/>
            <person name="Skrede I."/>
            <person name="Drula E."/>
            <person name="Henrissat B."/>
            <person name="Morin E."/>
            <person name="Kohler A."/>
            <person name="Barry K."/>
            <person name="LaButti K."/>
            <person name="Morin E."/>
            <person name="Salamov A."/>
            <person name="Lipzen A."/>
            <person name="Mereny Z."/>
            <person name="Hegedus B."/>
            <person name="Baldrian P."/>
            <person name="Stursova M."/>
            <person name="Weitz H."/>
            <person name="Taylor A."/>
            <person name="Grigoriev I.V."/>
            <person name="Nagy L.G."/>
            <person name="Martin F."/>
            <person name="Kauserud H."/>
        </authorList>
    </citation>
    <scope>NUCLEOTIDE SEQUENCE</scope>
    <source>
        <strain evidence="1">CBHHK182m</strain>
    </source>
</reference>
<comment type="caution">
    <text evidence="1">The sequence shown here is derived from an EMBL/GenBank/DDBJ whole genome shotgun (WGS) entry which is preliminary data.</text>
</comment>
<evidence type="ECO:0000313" key="2">
    <source>
        <dbReference type="Proteomes" id="UP001215598"/>
    </source>
</evidence>
<accession>A0AAD7I8E6</accession>
<dbReference type="AlphaFoldDB" id="A0AAD7I8E6"/>
<sequence length="75" mass="8309">MKHLAASLSLHILSDPNSLAAYLPDSPRLPPRGFPLWQFQGSHSSMAVPALFLAHTCPPLLQNNVHLWTKHAPYT</sequence>
<organism evidence="1 2">
    <name type="scientific">Mycena metata</name>
    <dbReference type="NCBI Taxonomy" id="1033252"/>
    <lineage>
        <taxon>Eukaryota</taxon>
        <taxon>Fungi</taxon>
        <taxon>Dikarya</taxon>
        <taxon>Basidiomycota</taxon>
        <taxon>Agaricomycotina</taxon>
        <taxon>Agaricomycetes</taxon>
        <taxon>Agaricomycetidae</taxon>
        <taxon>Agaricales</taxon>
        <taxon>Marasmiineae</taxon>
        <taxon>Mycenaceae</taxon>
        <taxon>Mycena</taxon>
    </lineage>
</organism>
<gene>
    <name evidence="1" type="ORF">B0H16DRAFT_1573920</name>
</gene>
<proteinExistence type="predicted"/>
<keyword evidence="2" id="KW-1185">Reference proteome</keyword>
<dbReference type="Proteomes" id="UP001215598">
    <property type="component" value="Unassembled WGS sequence"/>
</dbReference>
<protein>
    <submittedName>
        <fullName evidence="1">Uncharacterized protein</fullName>
    </submittedName>
</protein>
<name>A0AAD7I8E6_9AGAR</name>